<organism evidence="2 3">
    <name type="scientific">Pseudogemmobacter faecipullorum</name>
    <dbReference type="NCBI Taxonomy" id="2755041"/>
    <lineage>
        <taxon>Bacteria</taxon>
        <taxon>Pseudomonadati</taxon>
        <taxon>Pseudomonadota</taxon>
        <taxon>Alphaproteobacteria</taxon>
        <taxon>Rhodobacterales</taxon>
        <taxon>Paracoccaceae</taxon>
        <taxon>Pseudogemmobacter</taxon>
    </lineage>
</organism>
<keyword evidence="1" id="KW-0472">Membrane</keyword>
<keyword evidence="1" id="KW-1133">Transmembrane helix</keyword>
<evidence type="ECO:0000313" key="3">
    <source>
        <dbReference type="Proteomes" id="UP001198571"/>
    </source>
</evidence>
<comment type="caution">
    <text evidence="2">The sequence shown here is derived from an EMBL/GenBank/DDBJ whole genome shotgun (WGS) entry which is preliminary data.</text>
</comment>
<feature type="transmembrane region" description="Helical" evidence="1">
    <location>
        <begin position="53"/>
        <end position="76"/>
    </location>
</feature>
<keyword evidence="3" id="KW-1185">Reference proteome</keyword>
<accession>A0ABS8CP32</accession>
<evidence type="ECO:0000313" key="2">
    <source>
        <dbReference type="EMBL" id="MCB5411151.1"/>
    </source>
</evidence>
<reference evidence="2 3" key="1">
    <citation type="submission" date="2020-07" db="EMBL/GenBank/DDBJ databases">
        <title>Pseudogemmobacter sp. nov., isolated from poultry manure in Taiwan.</title>
        <authorList>
            <person name="Lin S.-Y."/>
            <person name="Tang Y.-S."/>
            <person name="Young C.-C."/>
        </authorList>
    </citation>
    <scope>NUCLEOTIDE SEQUENCE [LARGE SCALE GENOMIC DNA]</scope>
    <source>
        <strain evidence="2 3">CC-YST710</strain>
    </source>
</reference>
<sequence length="98" mass="10671">MSIMSAFVLYAITWFLTFYIVIMLRPRSQQDVGVIVPGTPAGAPAEENVGRSALIATAFGTAIWLALVAIILSGWITTEDLDFRGILSKDEEVQPLSQ</sequence>
<dbReference type="Pfam" id="PF07330">
    <property type="entry name" value="DUF1467"/>
    <property type="match status" value="1"/>
</dbReference>
<dbReference type="InterPro" id="IPR009935">
    <property type="entry name" value="DUF1467"/>
</dbReference>
<keyword evidence="1" id="KW-0812">Transmembrane</keyword>
<proteinExistence type="predicted"/>
<dbReference type="EMBL" id="JACDXX010000013">
    <property type="protein sequence ID" value="MCB5411151.1"/>
    <property type="molecule type" value="Genomic_DNA"/>
</dbReference>
<evidence type="ECO:0000256" key="1">
    <source>
        <dbReference type="SAM" id="Phobius"/>
    </source>
</evidence>
<dbReference type="Proteomes" id="UP001198571">
    <property type="component" value="Unassembled WGS sequence"/>
</dbReference>
<gene>
    <name evidence="2" type="ORF">H0485_14250</name>
</gene>
<feature type="transmembrane region" description="Helical" evidence="1">
    <location>
        <begin position="6"/>
        <end position="24"/>
    </location>
</feature>
<name>A0ABS8CP32_9RHOB</name>
<protein>
    <submittedName>
        <fullName evidence="2">DUF1467 family protein</fullName>
    </submittedName>
</protein>